<dbReference type="CTD" id="9810520"/>
<gene>
    <name evidence="2" type="ORF">GCK72_017852</name>
</gene>
<name>A0A6A5G890_CAERE</name>
<dbReference type="Pfam" id="PF01827">
    <property type="entry name" value="FTH"/>
    <property type="match status" value="1"/>
</dbReference>
<reference evidence="2 3" key="1">
    <citation type="submission" date="2019-12" db="EMBL/GenBank/DDBJ databases">
        <title>Chromosome-level assembly of the Caenorhabditis remanei genome.</title>
        <authorList>
            <person name="Teterina A.A."/>
            <person name="Willis J.H."/>
            <person name="Phillips P.C."/>
        </authorList>
    </citation>
    <scope>NUCLEOTIDE SEQUENCE [LARGE SCALE GENOMIC DNA]</scope>
    <source>
        <strain evidence="2 3">PX506</strain>
        <tissue evidence="2">Whole organism</tissue>
    </source>
</reference>
<evidence type="ECO:0000313" key="2">
    <source>
        <dbReference type="EMBL" id="KAF1751298.1"/>
    </source>
</evidence>
<feature type="domain" description="DUF38" evidence="1">
    <location>
        <begin position="7"/>
        <end position="124"/>
    </location>
</feature>
<evidence type="ECO:0000259" key="1">
    <source>
        <dbReference type="Pfam" id="PF01827"/>
    </source>
</evidence>
<dbReference type="InterPro" id="IPR002900">
    <property type="entry name" value="DUF38/FTH_CAE_spp"/>
</dbReference>
<dbReference type="AlphaFoldDB" id="A0A6A5G890"/>
<dbReference type="Proteomes" id="UP000483820">
    <property type="component" value="Chromosome V"/>
</dbReference>
<dbReference type="KEGG" id="crq:GCK72_017852"/>
<protein>
    <recommendedName>
        <fullName evidence="1">DUF38 domain-containing protein</fullName>
    </recommendedName>
</protein>
<organism evidence="2 3">
    <name type="scientific">Caenorhabditis remanei</name>
    <name type="common">Caenorhabditis vulgaris</name>
    <dbReference type="NCBI Taxonomy" id="31234"/>
    <lineage>
        <taxon>Eukaryota</taxon>
        <taxon>Metazoa</taxon>
        <taxon>Ecdysozoa</taxon>
        <taxon>Nematoda</taxon>
        <taxon>Chromadorea</taxon>
        <taxon>Rhabditida</taxon>
        <taxon>Rhabditina</taxon>
        <taxon>Rhabditomorpha</taxon>
        <taxon>Rhabditoidea</taxon>
        <taxon>Rhabditidae</taxon>
        <taxon>Peloderinae</taxon>
        <taxon>Caenorhabditis</taxon>
    </lineage>
</organism>
<sequence length="169" mass="20061">MMLASLDRQVLVEDFTIRYRGNQDEVTCFLPFLKPGYLKTIELDNHGSVDASLDRIVNLPQMVKAREVWFRSLPRFRTYMESFWNIPKVNLWQVELTFYEVNQLVQHYFQHDNFQYLAVVGVSDDWFPNDSTTFMDEENRKAMTLRGPRFGIKFVQKLEKNAIVLTRVP</sequence>
<evidence type="ECO:0000313" key="3">
    <source>
        <dbReference type="Proteomes" id="UP000483820"/>
    </source>
</evidence>
<dbReference type="RefSeq" id="XP_053581196.1">
    <property type="nucleotide sequence ID" value="XM_053732283.1"/>
</dbReference>
<dbReference type="EMBL" id="WUAV01000005">
    <property type="protein sequence ID" value="KAF1751298.1"/>
    <property type="molecule type" value="Genomic_DNA"/>
</dbReference>
<comment type="caution">
    <text evidence="2">The sequence shown here is derived from an EMBL/GenBank/DDBJ whole genome shotgun (WGS) entry which is preliminary data.</text>
</comment>
<dbReference type="GeneID" id="9810520"/>
<proteinExistence type="predicted"/>
<accession>A0A6A5G890</accession>